<sequence>MCPSTFWFHVVIGAAVSNRIQPEEELGCPAQQKKQPGRNQHQPRDRFWFSESLGGISKVWLLVFALSSSSKLTVTSRPLSFTLCRTSVFLFCCCSVAAEINDCILHSSISDSSGIYLMTCFTLCRTACTYMIDRLKRIKTGFLIPFIIWLRQNAAQSLFISRREQDGDDEDEIPSSFNYVHAKPLGGVDEMFIKKISRRDTEQRHLSTDTAVASWG</sequence>
<dbReference type="EMBL" id="JAOYFB010000036">
    <property type="protein sequence ID" value="KAK4018322.1"/>
    <property type="molecule type" value="Genomic_DNA"/>
</dbReference>
<proteinExistence type="predicted"/>
<evidence type="ECO:0000313" key="1">
    <source>
        <dbReference type="EMBL" id="KAK4018322.1"/>
    </source>
</evidence>
<keyword evidence="2" id="KW-1185">Reference proteome</keyword>
<accession>A0ABQ9ZZI3</accession>
<dbReference type="Proteomes" id="UP001234178">
    <property type="component" value="Unassembled WGS sequence"/>
</dbReference>
<name>A0ABQ9ZZI3_9CRUS</name>
<comment type="caution">
    <text evidence="1">The sequence shown here is derived from an EMBL/GenBank/DDBJ whole genome shotgun (WGS) entry which is preliminary data.</text>
</comment>
<organism evidence="1 2">
    <name type="scientific">Daphnia magna</name>
    <dbReference type="NCBI Taxonomy" id="35525"/>
    <lineage>
        <taxon>Eukaryota</taxon>
        <taxon>Metazoa</taxon>
        <taxon>Ecdysozoa</taxon>
        <taxon>Arthropoda</taxon>
        <taxon>Crustacea</taxon>
        <taxon>Branchiopoda</taxon>
        <taxon>Diplostraca</taxon>
        <taxon>Cladocera</taxon>
        <taxon>Anomopoda</taxon>
        <taxon>Daphniidae</taxon>
        <taxon>Daphnia</taxon>
    </lineage>
</organism>
<evidence type="ECO:0000313" key="2">
    <source>
        <dbReference type="Proteomes" id="UP001234178"/>
    </source>
</evidence>
<gene>
    <name evidence="1" type="ORF">OUZ56_000383</name>
</gene>
<protein>
    <submittedName>
        <fullName evidence="1">Uncharacterized protein</fullName>
    </submittedName>
</protein>
<reference evidence="1 2" key="1">
    <citation type="journal article" date="2023" name="Nucleic Acids Res.">
        <title>The hologenome of Daphnia magna reveals possible DNA methylation and microbiome-mediated evolution of the host genome.</title>
        <authorList>
            <person name="Chaturvedi A."/>
            <person name="Li X."/>
            <person name="Dhandapani V."/>
            <person name="Marshall H."/>
            <person name="Kissane S."/>
            <person name="Cuenca-Cambronero M."/>
            <person name="Asole G."/>
            <person name="Calvet F."/>
            <person name="Ruiz-Romero M."/>
            <person name="Marangio P."/>
            <person name="Guigo R."/>
            <person name="Rago D."/>
            <person name="Mirbahai L."/>
            <person name="Eastwood N."/>
            <person name="Colbourne J.K."/>
            <person name="Zhou J."/>
            <person name="Mallon E."/>
            <person name="Orsini L."/>
        </authorList>
    </citation>
    <scope>NUCLEOTIDE SEQUENCE [LARGE SCALE GENOMIC DNA]</scope>
    <source>
        <strain evidence="1">LRV0_1</strain>
    </source>
</reference>